<feature type="transmembrane region" description="Helical" evidence="7">
    <location>
        <begin position="6"/>
        <end position="24"/>
    </location>
</feature>
<feature type="domain" description="RCK C-terminal" evidence="8">
    <location>
        <begin position="308"/>
        <end position="400"/>
    </location>
</feature>
<proteinExistence type="predicted"/>
<dbReference type="PROSITE" id="PS51202">
    <property type="entry name" value="RCK_C"/>
    <property type="match status" value="1"/>
</dbReference>
<keyword evidence="5 7" id="KW-1133">Transmembrane helix</keyword>
<feature type="transmembrane region" description="Helical" evidence="7">
    <location>
        <begin position="495"/>
        <end position="518"/>
    </location>
</feature>
<dbReference type="Proteomes" id="UP000285517">
    <property type="component" value="Chromosome"/>
</dbReference>
<evidence type="ECO:0000313" key="10">
    <source>
        <dbReference type="Proteomes" id="UP000285517"/>
    </source>
</evidence>
<dbReference type="GO" id="GO:0005886">
    <property type="term" value="C:plasma membrane"/>
    <property type="evidence" value="ECO:0007669"/>
    <property type="project" value="TreeGrafter"/>
</dbReference>
<feature type="transmembrane region" description="Helical" evidence="7">
    <location>
        <begin position="464"/>
        <end position="483"/>
    </location>
</feature>
<dbReference type="InterPro" id="IPR006037">
    <property type="entry name" value="RCK_C"/>
</dbReference>
<dbReference type="GO" id="GO:0006813">
    <property type="term" value="P:potassium ion transport"/>
    <property type="evidence" value="ECO:0007669"/>
    <property type="project" value="InterPro"/>
</dbReference>
<comment type="subcellular location">
    <subcellularLocation>
        <location evidence="1">Membrane</location>
        <topology evidence="1">Multi-pass membrane protein</topology>
    </subcellularLocation>
</comment>
<dbReference type="InterPro" id="IPR004680">
    <property type="entry name" value="Cit_transptr-like_dom"/>
</dbReference>
<dbReference type="Gene3D" id="3.30.70.1450">
    <property type="entry name" value="Regulator of K+ conductance, C-terminal domain"/>
    <property type="match status" value="2"/>
</dbReference>
<reference evidence="9 10" key="1">
    <citation type="submission" date="2019-01" db="EMBL/GenBank/DDBJ databases">
        <title>Complete genome sequencing of Aequorivita sp. H23M31.</title>
        <authorList>
            <person name="Bae J.-W."/>
        </authorList>
    </citation>
    <scope>NUCLEOTIDE SEQUENCE [LARGE SCALE GENOMIC DNA]</scope>
    <source>
        <strain evidence="9 10">H23M31</strain>
    </source>
</reference>
<gene>
    <name evidence="9" type="ORF">EI546_02740</name>
</gene>
<evidence type="ECO:0000256" key="1">
    <source>
        <dbReference type="ARBA" id="ARBA00004141"/>
    </source>
</evidence>
<dbReference type="Pfam" id="PF02080">
    <property type="entry name" value="TrkA_C"/>
    <property type="match status" value="1"/>
</dbReference>
<dbReference type="RefSeq" id="WP_128249106.1">
    <property type="nucleotide sequence ID" value="NZ_CP034951.1"/>
</dbReference>
<dbReference type="Pfam" id="PF03600">
    <property type="entry name" value="CitMHS"/>
    <property type="match status" value="1"/>
</dbReference>
<keyword evidence="6 7" id="KW-0472">Membrane</keyword>
<evidence type="ECO:0000256" key="6">
    <source>
        <dbReference type="ARBA" id="ARBA00023136"/>
    </source>
</evidence>
<feature type="transmembrane region" description="Helical" evidence="7">
    <location>
        <begin position="173"/>
        <end position="196"/>
    </location>
</feature>
<sequence length="607" mass="66911">MTTEIILVFSILIITILLFAFEVFSVDKIAFLLIGTLALTGLISPEEAISGFSNSATITVLSLMIIALALEDNGVIASMARFLKNLHVLPLVILLPVIMLITGGISAFINTTAVVIVFIKIISELSKRFNLSQSKLLMPISFAGILGGSCTLMGTSTNLIVNSVAKNLGAEPFSFFEFTLFGVIFLVVGIIVITIASRWLPKGSQQNLEEAYELEKFITVVVINKDSELIDQKIEDTFFFKDSEISILKLIRMGQVTNDPGKYISLKEKDKLLVMCDVESLAKLNTDKGITVHKDQETIAGKNESEENSNEDKKRLEEFGFVELLILPGSILIGKTLKQLRKQRFQGALPIAIKKRRNIRNTQAQLIRKDIKEISLKPGDRLLVEIPKDEIGKLYEMENVAILREHKTKPYQNTSKKRLSFLILLLVIGLAASGTLPILLSAITGVALLLLTRCLVLNDVYHRINWQVIFLLAGMIPLGVAMSNTGADKWISTNLLNLLSGQTNLIIIALVFLITMLMSSVVSNNATAIIMTPIAIAIATGLDLSMKPFILSVLFGANFSFFTPMGYQTNTLIYGMGFYKFKHFMIIGGILSLILWALGSFLLATLL</sequence>
<evidence type="ECO:0000256" key="2">
    <source>
        <dbReference type="ARBA" id="ARBA00022448"/>
    </source>
</evidence>
<dbReference type="OrthoDB" id="9765532at2"/>
<feature type="transmembrane region" description="Helical" evidence="7">
    <location>
        <begin position="29"/>
        <end position="45"/>
    </location>
</feature>
<evidence type="ECO:0000256" key="4">
    <source>
        <dbReference type="ARBA" id="ARBA00022737"/>
    </source>
</evidence>
<feature type="transmembrane region" description="Helical" evidence="7">
    <location>
        <begin position="549"/>
        <end position="567"/>
    </location>
</feature>
<dbReference type="AlphaFoldDB" id="A0A410G0C2"/>
<dbReference type="PANTHER" id="PTHR43652">
    <property type="entry name" value="BASIC AMINO ACID ANTIPORTER YFCC-RELATED"/>
    <property type="match status" value="1"/>
</dbReference>
<dbReference type="KEGG" id="aev:EI546_02740"/>
<dbReference type="InterPro" id="IPR051679">
    <property type="entry name" value="DASS-Related_Transporters"/>
</dbReference>
<keyword evidence="10" id="KW-1185">Reference proteome</keyword>
<name>A0A410G0C2_9FLAO</name>
<protein>
    <submittedName>
        <fullName evidence="9">TRAP transporter large permease subunit</fullName>
    </submittedName>
</protein>
<dbReference type="InterPro" id="IPR036721">
    <property type="entry name" value="RCK_C_sf"/>
</dbReference>
<evidence type="ECO:0000313" key="9">
    <source>
        <dbReference type="EMBL" id="QAA80709.1"/>
    </source>
</evidence>
<feature type="transmembrane region" description="Helical" evidence="7">
    <location>
        <begin position="137"/>
        <end position="161"/>
    </location>
</feature>
<dbReference type="GO" id="GO:0008324">
    <property type="term" value="F:monoatomic cation transmembrane transporter activity"/>
    <property type="evidence" value="ECO:0007669"/>
    <property type="project" value="InterPro"/>
</dbReference>
<accession>A0A410G0C2</accession>
<feature type="transmembrane region" description="Helical" evidence="7">
    <location>
        <begin position="51"/>
        <end position="70"/>
    </location>
</feature>
<dbReference type="EMBL" id="CP034951">
    <property type="protein sequence ID" value="QAA80709.1"/>
    <property type="molecule type" value="Genomic_DNA"/>
</dbReference>
<dbReference type="PANTHER" id="PTHR43652:SF2">
    <property type="entry name" value="BASIC AMINO ACID ANTIPORTER YFCC-RELATED"/>
    <property type="match status" value="1"/>
</dbReference>
<feature type="transmembrane region" description="Helical" evidence="7">
    <location>
        <begin position="583"/>
        <end position="606"/>
    </location>
</feature>
<feature type="transmembrane region" description="Helical" evidence="7">
    <location>
        <begin position="419"/>
        <end position="452"/>
    </location>
</feature>
<keyword evidence="3 7" id="KW-0812">Transmembrane</keyword>
<dbReference type="SUPFAM" id="SSF116726">
    <property type="entry name" value="TrkA C-terminal domain-like"/>
    <property type="match status" value="2"/>
</dbReference>
<keyword evidence="4" id="KW-0677">Repeat</keyword>
<feature type="transmembrane region" description="Helical" evidence="7">
    <location>
        <begin position="524"/>
        <end position="542"/>
    </location>
</feature>
<keyword evidence="2" id="KW-0813">Transport</keyword>
<organism evidence="9 10">
    <name type="scientific">Aequorivita ciconiae</name>
    <dbReference type="NCBI Taxonomy" id="2494375"/>
    <lineage>
        <taxon>Bacteria</taxon>
        <taxon>Pseudomonadati</taxon>
        <taxon>Bacteroidota</taxon>
        <taxon>Flavobacteriia</taxon>
        <taxon>Flavobacteriales</taxon>
        <taxon>Flavobacteriaceae</taxon>
        <taxon>Aequorivita</taxon>
    </lineage>
</organism>
<evidence type="ECO:0000256" key="3">
    <source>
        <dbReference type="ARBA" id="ARBA00022692"/>
    </source>
</evidence>
<evidence type="ECO:0000259" key="8">
    <source>
        <dbReference type="PROSITE" id="PS51202"/>
    </source>
</evidence>
<evidence type="ECO:0000256" key="5">
    <source>
        <dbReference type="ARBA" id="ARBA00022989"/>
    </source>
</evidence>
<evidence type="ECO:0000256" key="7">
    <source>
        <dbReference type="SAM" id="Phobius"/>
    </source>
</evidence>